<organism evidence="2 3">
    <name type="scientific">Rubellimicrobium mesophilum DSM 19309</name>
    <dbReference type="NCBI Taxonomy" id="442562"/>
    <lineage>
        <taxon>Bacteria</taxon>
        <taxon>Pseudomonadati</taxon>
        <taxon>Pseudomonadota</taxon>
        <taxon>Alphaproteobacteria</taxon>
        <taxon>Rhodobacterales</taxon>
        <taxon>Roseobacteraceae</taxon>
        <taxon>Rubellimicrobium</taxon>
    </lineage>
</organism>
<reference evidence="2 3" key="1">
    <citation type="submission" date="2013-02" db="EMBL/GenBank/DDBJ databases">
        <authorList>
            <person name="Fiebig A."/>
            <person name="Goeker M."/>
            <person name="Klenk H.-P.P."/>
        </authorList>
    </citation>
    <scope>NUCLEOTIDE SEQUENCE [LARGE SCALE GENOMIC DNA]</scope>
    <source>
        <strain evidence="2 3">DSM 19309</strain>
    </source>
</reference>
<dbReference type="Proteomes" id="UP000019666">
    <property type="component" value="Unassembled WGS sequence"/>
</dbReference>
<dbReference type="HOGENOM" id="CLU_009942_6_1_5"/>
<dbReference type="GO" id="GO:0016810">
    <property type="term" value="F:hydrolase activity, acting on carbon-nitrogen (but not peptide) bonds"/>
    <property type="evidence" value="ECO:0007669"/>
    <property type="project" value="InterPro"/>
</dbReference>
<dbReference type="OrthoDB" id="9811399at2"/>
<dbReference type="InterPro" id="IPR032466">
    <property type="entry name" value="Metal_Hydrolase"/>
</dbReference>
<dbReference type="RefSeq" id="WP_037278868.1">
    <property type="nucleotide sequence ID" value="NZ_KK088558.1"/>
</dbReference>
<name>A0A017HEF8_9RHOB</name>
<keyword evidence="3" id="KW-1185">Reference proteome</keyword>
<dbReference type="PANTHER" id="PTHR22642">
    <property type="entry name" value="IMIDAZOLONEPROPIONASE"/>
    <property type="match status" value="1"/>
</dbReference>
<feature type="domain" description="Amidohydrolase 3" evidence="1">
    <location>
        <begin position="51"/>
        <end position="547"/>
    </location>
</feature>
<gene>
    <name evidence="2" type="ORF">Rumeso_04773</name>
</gene>
<dbReference type="InterPro" id="IPR033932">
    <property type="entry name" value="YtcJ-like"/>
</dbReference>
<dbReference type="SUPFAM" id="SSF51338">
    <property type="entry name" value="Composite domain of metallo-dependent hydrolases"/>
    <property type="match status" value="1"/>
</dbReference>
<dbReference type="CDD" id="cd01300">
    <property type="entry name" value="YtcJ_like"/>
    <property type="match status" value="1"/>
</dbReference>
<dbReference type="Gene3D" id="3.20.20.140">
    <property type="entry name" value="Metal-dependent hydrolases"/>
    <property type="match status" value="1"/>
</dbReference>
<dbReference type="Pfam" id="PF07969">
    <property type="entry name" value="Amidohydro_3"/>
    <property type="match status" value="1"/>
</dbReference>
<dbReference type="Gene3D" id="3.10.310.70">
    <property type="match status" value="1"/>
</dbReference>
<accession>A0A017HEF8</accession>
<evidence type="ECO:0000313" key="3">
    <source>
        <dbReference type="Proteomes" id="UP000019666"/>
    </source>
</evidence>
<evidence type="ECO:0000259" key="1">
    <source>
        <dbReference type="Pfam" id="PF07969"/>
    </source>
</evidence>
<protein>
    <submittedName>
        <fullName evidence="2">Exoenzymes regulatory protein AepA in lipid-linked oligosaccharide synthesis cluster</fullName>
    </submittedName>
</protein>
<dbReference type="STRING" id="442562.Rumeso_04773"/>
<dbReference type="EMBL" id="AOSK01000132">
    <property type="protein sequence ID" value="EYD72897.1"/>
    <property type="molecule type" value="Genomic_DNA"/>
</dbReference>
<dbReference type="Gene3D" id="2.30.40.10">
    <property type="entry name" value="Urease, subunit C, domain 1"/>
    <property type="match status" value="1"/>
</dbReference>
<dbReference type="SUPFAM" id="SSF51556">
    <property type="entry name" value="Metallo-dependent hydrolases"/>
    <property type="match status" value="1"/>
</dbReference>
<sequence length="556" mass="59622">MTTADLIVTNARVLTMDDDAPRAEAVAVAGDRILAVGRAEEIMALRGPGTEVIDARGATLLPGFVESHCHLFYGGAELGHLPLTGIMGEEAVGRAVRDYAAANPDAPVLVAQGADYAIFGRAATRADLDAILPDRPLAFVAGDHHTVWANTAALRAAGLLHGRDLAPGSEVVMGEDGLATGELRESPAFGPLMNLAGVERASLGLRTGGEPETPPTPEERAADRAMVLAAARHFAAHGITSAVNMDGNLYTLELLRELEEAGELPLRVKVPFHFKPWMELGELEKASAMAWDWQGDRLLSGHVKMFMDGVIDSGTALTIEDYPGRPGWRGEPLFDPARFAEVATEADRRGLQIAVHAIGDGAVRTVLDGYEAARRANGPRDSRHRVEHIELIHPDDRLRLKELGAVASVQPPHPPGCMDLPLEPTVGQIPRHRWADAYRWKSLDAPLAFASDWPVSDVAVLRGIKAAVCRRPWAEDLPDERVGLLGTLAAYTRDGAWAAHMEHLTGRLRPGLMADLVLLSGDIEAVEPQDIDRLEVALTVCGGDVTYRGASGPGRS</sequence>
<comment type="caution">
    <text evidence="2">The sequence shown here is derived from an EMBL/GenBank/DDBJ whole genome shotgun (WGS) entry which is preliminary data.</text>
</comment>
<dbReference type="PATRIC" id="fig|442562.3.peg.4698"/>
<proteinExistence type="predicted"/>
<dbReference type="InterPro" id="IPR013108">
    <property type="entry name" value="Amidohydro_3"/>
</dbReference>
<dbReference type="AlphaFoldDB" id="A0A017HEF8"/>
<evidence type="ECO:0000313" key="2">
    <source>
        <dbReference type="EMBL" id="EYD72897.1"/>
    </source>
</evidence>
<dbReference type="PANTHER" id="PTHR22642:SF2">
    <property type="entry name" value="PROTEIN LONG AFTER FAR-RED 3"/>
    <property type="match status" value="1"/>
</dbReference>
<dbReference type="InterPro" id="IPR011059">
    <property type="entry name" value="Metal-dep_hydrolase_composite"/>
</dbReference>